<evidence type="ECO:0000259" key="11">
    <source>
        <dbReference type="Pfam" id="PF07992"/>
    </source>
</evidence>
<evidence type="ECO:0000256" key="2">
    <source>
        <dbReference type="ARBA" id="ARBA00001966"/>
    </source>
</evidence>
<evidence type="ECO:0000313" key="12">
    <source>
        <dbReference type="EMBL" id="MFC3206064.1"/>
    </source>
</evidence>
<evidence type="ECO:0000256" key="4">
    <source>
        <dbReference type="ARBA" id="ARBA00022630"/>
    </source>
</evidence>
<comment type="caution">
    <text evidence="12">The sequence shown here is derived from an EMBL/GenBank/DDBJ whole genome shotgun (WGS) entry which is preliminary data.</text>
</comment>
<dbReference type="Gene3D" id="3.20.20.70">
    <property type="entry name" value="Aldolase class I"/>
    <property type="match status" value="1"/>
</dbReference>
<proteinExistence type="inferred from homology"/>
<keyword evidence="8" id="KW-0408">Iron</keyword>
<keyword evidence="5" id="KW-0288">FMN</keyword>
<dbReference type="CDD" id="cd04734">
    <property type="entry name" value="OYE_like_3_FMN"/>
    <property type="match status" value="1"/>
</dbReference>
<keyword evidence="7" id="KW-0560">Oxidoreductase</keyword>
<evidence type="ECO:0000256" key="5">
    <source>
        <dbReference type="ARBA" id="ARBA00022643"/>
    </source>
</evidence>
<dbReference type="Proteomes" id="UP001595583">
    <property type="component" value="Unassembled WGS sequence"/>
</dbReference>
<reference evidence="13" key="1">
    <citation type="journal article" date="2019" name="Int. J. Syst. Evol. Microbiol.">
        <title>The Global Catalogue of Microorganisms (GCM) 10K type strain sequencing project: providing services to taxonomists for standard genome sequencing and annotation.</title>
        <authorList>
            <consortium name="The Broad Institute Genomics Platform"/>
            <consortium name="The Broad Institute Genome Sequencing Center for Infectious Disease"/>
            <person name="Wu L."/>
            <person name="Ma J."/>
        </authorList>
    </citation>
    <scope>NUCLEOTIDE SEQUENCE [LARGE SCALE GENOMIC DNA]</scope>
    <source>
        <strain evidence="13">KCTC 52165</strain>
    </source>
</reference>
<dbReference type="SUPFAM" id="SSF51395">
    <property type="entry name" value="FMN-linked oxidoreductases"/>
    <property type="match status" value="1"/>
</dbReference>
<feature type="domain" description="FAD/NAD(P)-binding" evidence="11">
    <location>
        <begin position="389"/>
        <end position="609"/>
    </location>
</feature>
<protein>
    <submittedName>
        <fullName evidence="12">FAD-dependent oxidoreductase</fullName>
    </submittedName>
</protein>
<dbReference type="PRINTS" id="PR00368">
    <property type="entry name" value="FADPNR"/>
</dbReference>
<dbReference type="InterPro" id="IPR051793">
    <property type="entry name" value="NADH:flavin_oxidoreductase"/>
</dbReference>
<feature type="domain" description="NADH:flavin oxidoreductase/NADH oxidase N-terminal" evidence="10">
    <location>
        <begin position="7"/>
        <end position="342"/>
    </location>
</feature>
<dbReference type="PANTHER" id="PTHR42917:SF2">
    <property type="entry name" value="2,4-DIENOYL-COA REDUCTASE [(2E)-ENOYL-COA-PRODUCING]"/>
    <property type="match status" value="1"/>
</dbReference>
<keyword evidence="9" id="KW-0411">Iron-sulfur</keyword>
<dbReference type="EMBL" id="JBHRTK010000009">
    <property type="protein sequence ID" value="MFC3206064.1"/>
    <property type="molecule type" value="Genomic_DNA"/>
</dbReference>
<dbReference type="Pfam" id="PF00724">
    <property type="entry name" value="Oxidored_FMN"/>
    <property type="match status" value="1"/>
</dbReference>
<keyword evidence="6" id="KW-0479">Metal-binding</keyword>
<evidence type="ECO:0000313" key="13">
    <source>
        <dbReference type="Proteomes" id="UP001595583"/>
    </source>
</evidence>
<evidence type="ECO:0000256" key="9">
    <source>
        <dbReference type="ARBA" id="ARBA00023014"/>
    </source>
</evidence>
<evidence type="ECO:0000256" key="7">
    <source>
        <dbReference type="ARBA" id="ARBA00023002"/>
    </source>
</evidence>
<organism evidence="12 13">
    <name type="scientific">Aquamicrobium soli</name>
    <dbReference type="NCBI Taxonomy" id="1811518"/>
    <lineage>
        <taxon>Bacteria</taxon>
        <taxon>Pseudomonadati</taxon>
        <taxon>Pseudomonadota</taxon>
        <taxon>Alphaproteobacteria</taxon>
        <taxon>Hyphomicrobiales</taxon>
        <taxon>Phyllobacteriaceae</taxon>
        <taxon>Aquamicrobium</taxon>
    </lineage>
</organism>
<dbReference type="Gene3D" id="3.40.50.720">
    <property type="entry name" value="NAD(P)-binding Rossmann-like Domain"/>
    <property type="match status" value="1"/>
</dbReference>
<name>A0ABV7K6Z5_9HYPH</name>
<evidence type="ECO:0000256" key="8">
    <source>
        <dbReference type="ARBA" id="ARBA00023004"/>
    </source>
</evidence>
<comment type="similarity">
    <text evidence="3">In the N-terminal section; belongs to the NADH:flavin oxidoreductase/NADH oxidase family.</text>
</comment>
<evidence type="ECO:0000256" key="6">
    <source>
        <dbReference type="ARBA" id="ARBA00022723"/>
    </source>
</evidence>
<sequence length="652" mass="69527">MTSFPHLFSPIRVGKMEVRNRILSTGHDTVMAHHGHVTDQLIAYQEARARGGVGLIVAQVSGVHETARYTSHILMATDDDAIPGYARLAEAVHRHGAKICGQLFHPGREIMETQDGTAAVAYAPSAVPNARFHVMPVPLSLKLLREIVSGYGDAAARLMKAGFDGCEIVASHGYLPAQFLNPHVNLREDAYGGSVENRLRFLREVAAGIRAKTGPDFVVGLRITGEEHDSQTLETAEVLTFCKMLDGDGVIDYFNVVAGTSASLMGAVHIVPPMYYSGGYSAPFAAALKTIVGKPVFVAGRINQPQIAEQVLETGQADMCGMTRAMVCDPDMPEKAKDGRVDDIRACIGCNQACIGHFHKGYPISCIQHPETGRELTLGMKTKATLRKRVIVAGGGPAGMKAAAVLAERGHEVVLHEAEAQLGGQARLAQLLPGRAEFGGIITNLQREMELAGVVVQRRSPVTRALVEAAGADAVVIATGGRPHRPAMEGGEDSHVVDAWQVLTGQANVGASVVIADWRADWIGMGLAEKLARDGCRVRLCVEAVAAGETIHGYVRDTMVANLHRLGVEIVPYARLYGADGATVYMEHAASGEPMIFEDVDTLVLSQGHDRVAELEAELDGFSGEVHVIGDALTPRTAEEAVLEGLKAGLAI</sequence>
<dbReference type="InterPro" id="IPR001155">
    <property type="entry name" value="OxRdtase_FMN_N"/>
</dbReference>
<accession>A0ABV7K6Z5</accession>
<dbReference type="SUPFAM" id="SSF51971">
    <property type="entry name" value="Nucleotide-binding domain"/>
    <property type="match status" value="1"/>
</dbReference>
<dbReference type="SUPFAM" id="SSF51905">
    <property type="entry name" value="FAD/NAD(P)-binding domain"/>
    <property type="match status" value="1"/>
</dbReference>
<dbReference type="InterPro" id="IPR013785">
    <property type="entry name" value="Aldolase_TIM"/>
</dbReference>
<dbReference type="Pfam" id="PF07992">
    <property type="entry name" value="Pyr_redox_2"/>
    <property type="match status" value="1"/>
</dbReference>
<dbReference type="Gene3D" id="3.50.50.60">
    <property type="entry name" value="FAD/NAD(P)-binding domain"/>
    <property type="match status" value="1"/>
</dbReference>
<keyword evidence="13" id="KW-1185">Reference proteome</keyword>
<comment type="cofactor">
    <cofactor evidence="2">
        <name>[4Fe-4S] cluster</name>
        <dbReference type="ChEBI" id="CHEBI:49883"/>
    </cofactor>
</comment>
<dbReference type="RefSeq" id="WP_378219877.1">
    <property type="nucleotide sequence ID" value="NZ_JBHRTK010000009.1"/>
</dbReference>
<evidence type="ECO:0000256" key="3">
    <source>
        <dbReference type="ARBA" id="ARBA00011048"/>
    </source>
</evidence>
<dbReference type="PANTHER" id="PTHR42917">
    <property type="entry name" value="2,4-DIENOYL-COA REDUCTASE"/>
    <property type="match status" value="1"/>
</dbReference>
<gene>
    <name evidence="12" type="ORF">ACFOHJ_07570</name>
</gene>
<evidence type="ECO:0000259" key="10">
    <source>
        <dbReference type="Pfam" id="PF00724"/>
    </source>
</evidence>
<dbReference type="InterPro" id="IPR036188">
    <property type="entry name" value="FAD/NAD-bd_sf"/>
</dbReference>
<evidence type="ECO:0000256" key="1">
    <source>
        <dbReference type="ARBA" id="ARBA00001917"/>
    </source>
</evidence>
<keyword evidence="4" id="KW-0285">Flavoprotein</keyword>
<comment type="cofactor">
    <cofactor evidence="1">
        <name>FMN</name>
        <dbReference type="ChEBI" id="CHEBI:58210"/>
    </cofactor>
</comment>
<dbReference type="InterPro" id="IPR023753">
    <property type="entry name" value="FAD/NAD-binding_dom"/>
</dbReference>